<keyword evidence="1" id="KW-0808">Transferase</keyword>
<proteinExistence type="predicted"/>
<gene>
    <name evidence="3" type="ORF">B1H18_12600</name>
</gene>
<sequence>MASYDPWDHDRAVDARHELPTGGADARARVRDLLRAHAVLPGQVKLADMLLVTSELVTNAIRHGGGLVRFEADLTEDGLVLVVADRSTEPPRVFRADDGRAVGGYGWPLTCRVAAEISIRPGPGGKTIRAVVSL</sequence>
<keyword evidence="4" id="KW-1185">Reference proteome</keyword>
<keyword evidence="1" id="KW-0418">Kinase</keyword>
<dbReference type="InterPro" id="IPR003594">
    <property type="entry name" value="HATPase_dom"/>
</dbReference>
<dbReference type="AlphaFoldDB" id="A0A1V4AAM4"/>
<dbReference type="EMBL" id="MVFC01000008">
    <property type="protein sequence ID" value="OON80160.1"/>
    <property type="molecule type" value="Genomic_DNA"/>
</dbReference>
<dbReference type="PANTHER" id="PTHR35526">
    <property type="entry name" value="ANTI-SIGMA-F FACTOR RSBW-RELATED"/>
    <property type="match status" value="1"/>
</dbReference>
<dbReference type="SUPFAM" id="SSF55874">
    <property type="entry name" value="ATPase domain of HSP90 chaperone/DNA topoisomerase II/histidine kinase"/>
    <property type="match status" value="1"/>
</dbReference>
<evidence type="ECO:0000259" key="2">
    <source>
        <dbReference type="Pfam" id="PF13581"/>
    </source>
</evidence>
<dbReference type="OrthoDB" id="5184679at2"/>
<dbReference type="PANTHER" id="PTHR35526:SF3">
    <property type="entry name" value="ANTI-SIGMA-F FACTOR RSBW"/>
    <property type="match status" value="1"/>
</dbReference>
<dbReference type="Gene3D" id="3.30.565.10">
    <property type="entry name" value="Histidine kinase-like ATPase, C-terminal domain"/>
    <property type="match status" value="1"/>
</dbReference>
<organism evidence="3 4">
    <name type="scientific">Streptomyces tsukubensis</name>
    <dbReference type="NCBI Taxonomy" id="83656"/>
    <lineage>
        <taxon>Bacteria</taxon>
        <taxon>Bacillati</taxon>
        <taxon>Actinomycetota</taxon>
        <taxon>Actinomycetes</taxon>
        <taxon>Kitasatosporales</taxon>
        <taxon>Streptomycetaceae</taxon>
        <taxon>Streptomyces</taxon>
    </lineage>
</organism>
<evidence type="ECO:0000256" key="1">
    <source>
        <dbReference type="ARBA" id="ARBA00022527"/>
    </source>
</evidence>
<protein>
    <recommendedName>
        <fullName evidence="2">Histidine kinase/HSP90-like ATPase domain-containing protein</fullName>
    </recommendedName>
</protein>
<dbReference type="CDD" id="cd16936">
    <property type="entry name" value="HATPase_RsbW-like"/>
    <property type="match status" value="1"/>
</dbReference>
<evidence type="ECO:0000313" key="3">
    <source>
        <dbReference type="EMBL" id="OON80160.1"/>
    </source>
</evidence>
<keyword evidence="1" id="KW-0723">Serine/threonine-protein kinase</keyword>
<feature type="domain" description="Histidine kinase/HSP90-like ATPase" evidence="2">
    <location>
        <begin position="26"/>
        <end position="131"/>
    </location>
</feature>
<comment type="caution">
    <text evidence="3">The sequence shown here is derived from an EMBL/GenBank/DDBJ whole genome shotgun (WGS) entry which is preliminary data.</text>
</comment>
<accession>A0A1V4AAM4</accession>
<evidence type="ECO:0000313" key="4">
    <source>
        <dbReference type="Proteomes" id="UP000190539"/>
    </source>
</evidence>
<name>A0A1V4AAM4_9ACTN</name>
<dbReference type="InterPro" id="IPR050267">
    <property type="entry name" value="Anti-sigma-factor_SerPK"/>
</dbReference>
<dbReference type="Pfam" id="PF13581">
    <property type="entry name" value="HATPase_c_2"/>
    <property type="match status" value="1"/>
</dbReference>
<dbReference type="GO" id="GO:0004674">
    <property type="term" value="F:protein serine/threonine kinase activity"/>
    <property type="evidence" value="ECO:0007669"/>
    <property type="project" value="UniProtKB-KW"/>
</dbReference>
<dbReference type="STRING" id="83656.B1H18_12600"/>
<dbReference type="InterPro" id="IPR036890">
    <property type="entry name" value="HATPase_C_sf"/>
</dbReference>
<dbReference type="Proteomes" id="UP000190539">
    <property type="component" value="Unassembled WGS sequence"/>
</dbReference>
<reference evidence="3 4" key="1">
    <citation type="submission" date="2017-02" db="EMBL/GenBank/DDBJ databases">
        <title>Draft Genome Sequence of Streptomyces tsukubaensis F601, a Producer of the immunosuppressant tacrolimus FK506.</title>
        <authorList>
            <person name="Zong G."/>
            <person name="Zhong C."/>
            <person name="Fu J."/>
            <person name="Qin R."/>
            <person name="Cao G."/>
        </authorList>
    </citation>
    <scope>NUCLEOTIDE SEQUENCE [LARGE SCALE GENOMIC DNA]</scope>
    <source>
        <strain evidence="3 4">F601</strain>
    </source>
</reference>